<feature type="DNA-binding region" description="H-T-H motif" evidence="2">
    <location>
        <begin position="5"/>
        <end position="24"/>
    </location>
</feature>
<dbReference type="GO" id="GO:0003677">
    <property type="term" value="F:DNA binding"/>
    <property type="evidence" value="ECO:0007669"/>
    <property type="project" value="UniProtKB-UniRule"/>
</dbReference>
<dbReference type="Proteomes" id="UP000202922">
    <property type="component" value="Unassembled WGS sequence"/>
</dbReference>
<reference evidence="5" key="1">
    <citation type="submission" date="2017-05" db="EMBL/GenBank/DDBJ databases">
        <authorList>
            <person name="Rodrigo-Torres L."/>
            <person name="Arahal R. D."/>
            <person name="Lucena T."/>
        </authorList>
    </citation>
    <scope>NUCLEOTIDE SEQUENCE [LARGE SCALE GENOMIC DNA]</scope>
    <source>
        <strain evidence="5">CECT 8621</strain>
    </source>
</reference>
<keyword evidence="1 2" id="KW-0238">DNA-binding</keyword>
<gene>
    <name evidence="4" type="primary">slmA_1</name>
    <name evidence="4" type="ORF">COL8621_02823</name>
</gene>
<protein>
    <submittedName>
        <fullName evidence="4">Nucleoid occlusion factor SlmA</fullName>
    </submittedName>
</protein>
<name>A0A238KTQ8_9RHOB</name>
<evidence type="ECO:0000313" key="5">
    <source>
        <dbReference type="Proteomes" id="UP000202922"/>
    </source>
</evidence>
<accession>A0A238KTQ8</accession>
<dbReference type="PROSITE" id="PS50977">
    <property type="entry name" value="HTH_TETR_2"/>
    <property type="match status" value="1"/>
</dbReference>
<dbReference type="EMBL" id="FXYE01000002">
    <property type="protein sequence ID" value="SMX45542.1"/>
    <property type="molecule type" value="Genomic_DNA"/>
</dbReference>
<dbReference type="SUPFAM" id="SSF46689">
    <property type="entry name" value="Homeodomain-like"/>
    <property type="match status" value="1"/>
</dbReference>
<dbReference type="InterPro" id="IPR001647">
    <property type="entry name" value="HTH_TetR"/>
</dbReference>
<dbReference type="InterPro" id="IPR009057">
    <property type="entry name" value="Homeodomain-like_sf"/>
</dbReference>
<keyword evidence="5" id="KW-1185">Reference proteome</keyword>
<evidence type="ECO:0000256" key="1">
    <source>
        <dbReference type="ARBA" id="ARBA00023125"/>
    </source>
</evidence>
<dbReference type="Gene3D" id="1.10.357.10">
    <property type="entry name" value="Tetracycline Repressor, domain 2"/>
    <property type="match status" value="1"/>
</dbReference>
<evidence type="ECO:0000256" key="2">
    <source>
        <dbReference type="PROSITE-ProRule" id="PRU00335"/>
    </source>
</evidence>
<sequence>MAAFNTNLIAERAGVSIGSLYQYFPAKEAILAELIRNMRGQLLEDLRTAAIDVEGMALEDATEVMIRASILHHARRPELARVLEIAETVLPLEKEAQALKREINATVVEVLSRYYVSNPEEAAQDLSAMTRAMVEVAANAGETDFDAVLARVCRAAFGYLGIAPHAP</sequence>
<dbReference type="Pfam" id="PF00440">
    <property type="entry name" value="TetR_N"/>
    <property type="match status" value="1"/>
</dbReference>
<evidence type="ECO:0000259" key="3">
    <source>
        <dbReference type="PROSITE" id="PS50977"/>
    </source>
</evidence>
<dbReference type="AlphaFoldDB" id="A0A238KTQ8"/>
<organism evidence="4 5">
    <name type="scientific">Actibacterium lipolyticum</name>
    <dbReference type="NCBI Taxonomy" id="1524263"/>
    <lineage>
        <taxon>Bacteria</taxon>
        <taxon>Pseudomonadati</taxon>
        <taxon>Pseudomonadota</taxon>
        <taxon>Alphaproteobacteria</taxon>
        <taxon>Rhodobacterales</taxon>
        <taxon>Roseobacteraceae</taxon>
        <taxon>Actibacterium</taxon>
    </lineage>
</organism>
<evidence type="ECO:0000313" key="4">
    <source>
        <dbReference type="EMBL" id="SMX45542.1"/>
    </source>
</evidence>
<proteinExistence type="predicted"/>
<feature type="domain" description="HTH tetR-type" evidence="3">
    <location>
        <begin position="1"/>
        <end position="42"/>
    </location>
</feature>